<dbReference type="GO" id="GO:0046872">
    <property type="term" value="F:metal ion binding"/>
    <property type="evidence" value="ECO:0007669"/>
    <property type="project" value="UniProtKB-KW"/>
</dbReference>
<comment type="cofactor">
    <cofactor evidence="1">
        <name>[4Fe-4S] cluster</name>
        <dbReference type="ChEBI" id="CHEBI:49883"/>
    </cofactor>
</comment>
<feature type="domain" description="Radical SAM core" evidence="6">
    <location>
        <begin position="1"/>
        <end position="220"/>
    </location>
</feature>
<evidence type="ECO:0000256" key="2">
    <source>
        <dbReference type="ARBA" id="ARBA00022691"/>
    </source>
</evidence>
<evidence type="ECO:0000256" key="1">
    <source>
        <dbReference type="ARBA" id="ARBA00001966"/>
    </source>
</evidence>
<evidence type="ECO:0000256" key="4">
    <source>
        <dbReference type="ARBA" id="ARBA00023004"/>
    </source>
</evidence>
<organism evidence="7 8">
    <name type="scientific">Aquisphaera giovannonii</name>
    <dbReference type="NCBI Taxonomy" id="406548"/>
    <lineage>
        <taxon>Bacteria</taxon>
        <taxon>Pseudomonadati</taxon>
        <taxon>Planctomycetota</taxon>
        <taxon>Planctomycetia</taxon>
        <taxon>Isosphaerales</taxon>
        <taxon>Isosphaeraceae</taxon>
        <taxon>Aquisphaera</taxon>
    </lineage>
</organism>
<protein>
    <submittedName>
        <fullName evidence="7">Radical SAM superfamily protein</fullName>
    </submittedName>
</protein>
<dbReference type="Gene3D" id="3.20.20.70">
    <property type="entry name" value="Aldolase class I"/>
    <property type="match status" value="1"/>
</dbReference>
<dbReference type="EMBL" id="CP042997">
    <property type="protein sequence ID" value="QEH32412.1"/>
    <property type="molecule type" value="Genomic_DNA"/>
</dbReference>
<sequence>MYLNITTTAGCRGRCVFCPQDRFWAAMAGRPALLTPEELTALLPNLRGTRFRAFAFGGFSEPFDNPEILELFEITAAQDFVDATWVHTTGEALDPEMVARISRIRFDVFDVSCQGSGPGPHAKARPFIDEDRVMGNVHHLLRNRENIRQLTISVSGPFMPEAQVEDLRRACERHGAHLDRRDLHDRAGLLKVGRRRTAVGGPFRCGKHDFRKPVLLPGGDLSLCCQDFALEHIIGNLHAMTFARILEESPLRRRVLSVADGVATDDGLSCYRCEFCIPTRVAAPQPD</sequence>
<evidence type="ECO:0000313" key="8">
    <source>
        <dbReference type="Proteomes" id="UP000324233"/>
    </source>
</evidence>
<dbReference type="GO" id="GO:0003824">
    <property type="term" value="F:catalytic activity"/>
    <property type="evidence" value="ECO:0007669"/>
    <property type="project" value="InterPro"/>
</dbReference>
<evidence type="ECO:0000313" key="7">
    <source>
        <dbReference type="EMBL" id="QEH32412.1"/>
    </source>
</evidence>
<dbReference type="InterPro" id="IPR007197">
    <property type="entry name" value="rSAM"/>
</dbReference>
<dbReference type="InterPro" id="IPR050377">
    <property type="entry name" value="Radical_SAM_PqqE_MftC-like"/>
</dbReference>
<name>A0A5B9VVZ6_9BACT</name>
<dbReference type="CDD" id="cd01335">
    <property type="entry name" value="Radical_SAM"/>
    <property type="match status" value="1"/>
</dbReference>
<gene>
    <name evidence="7" type="ORF">OJF2_08820</name>
</gene>
<keyword evidence="4" id="KW-0408">Iron</keyword>
<dbReference type="PROSITE" id="PS51918">
    <property type="entry name" value="RADICAL_SAM"/>
    <property type="match status" value="1"/>
</dbReference>
<reference evidence="7 8" key="1">
    <citation type="submission" date="2019-08" db="EMBL/GenBank/DDBJ databases">
        <title>Deep-cultivation of Planctomycetes and their phenomic and genomic characterization uncovers novel biology.</title>
        <authorList>
            <person name="Wiegand S."/>
            <person name="Jogler M."/>
            <person name="Boedeker C."/>
            <person name="Pinto D."/>
            <person name="Vollmers J."/>
            <person name="Rivas-Marin E."/>
            <person name="Kohn T."/>
            <person name="Peeters S.H."/>
            <person name="Heuer A."/>
            <person name="Rast P."/>
            <person name="Oberbeckmann S."/>
            <person name="Bunk B."/>
            <person name="Jeske O."/>
            <person name="Meyerdierks A."/>
            <person name="Storesund J.E."/>
            <person name="Kallscheuer N."/>
            <person name="Luecker S."/>
            <person name="Lage O.M."/>
            <person name="Pohl T."/>
            <person name="Merkel B.J."/>
            <person name="Hornburger P."/>
            <person name="Mueller R.-W."/>
            <person name="Bruemmer F."/>
            <person name="Labrenz M."/>
            <person name="Spormann A.M."/>
            <person name="Op den Camp H."/>
            <person name="Overmann J."/>
            <person name="Amann R."/>
            <person name="Jetten M.S.M."/>
            <person name="Mascher T."/>
            <person name="Medema M.H."/>
            <person name="Devos D.P."/>
            <person name="Kaster A.-K."/>
            <person name="Ovreas L."/>
            <person name="Rohde M."/>
            <person name="Galperin M.Y."/>
            <person name="Jogler C."/>
        </authorList>
    </citation>
    <scope>NUCLEOTIDE SEQUENCE [LARGE SCALE GENOMIC DNA]</scope>
    <source>
        <strain evidence="7 8">OJF2</strain>
    </source>
</reference>
<dbReference type="PANTHER" id="PTHR11228:SF7">
    <property type="entry name" value="PQQA PEPTIDE CYCLASE"/>
    <property type="match status" value="1"/>
</dbReference>
<keyword evidence="8" id="KW-1185">Reference proteome</keyword>
<dbReference type="InterPro" id="IPR058240">
    <property type="entry name" value="rSAM_sf"/>
</dbReference>
<evidence type="ECO:0000256" key="5">
    <source>
        <dbReference type="ARBA" id="ARBA00023014"/>
    </source>
</evidence>
<accession>A0A5B9VVZ6</accession>
<proteinExistence type="predicted"/>
<dbReference type="OrthoDB" id="9805809at2"/>
<dbReference type="PANTHER" id="PTHR11228">
    <property type="entry name" value="RADICAL SAM DOMAIN PROTEIN"/>
    <property type="match status" value="1"/>
</dbReference>
<keyword evidence="2" id="KW-0949">S-adenosyl-L-methionine</keyword>
<dbReference type="InterPro" id="IPR013785">
    <property type="entry name" value="Aldolase_TIM"/>
</dbReference>
<dbReference type="CDD" id="cd21109">
    <property type="entry name" value="SPASM"/>
    <property type="match status" value="1"/>
</dbReference>
<dbReference type="SUPFAM" id="SSF102114">
    <property type="entry name" value="Radical SAM enzymes"/>
    <property type="match status" value="1"/>
</dbReference>
<evidence type="ECO:0000256" key="3">
    <source>
        <dbReference type="ARBA" id="ARBA00022723"/>
    </source>
</evidence>
<dbReference type="Pfam" id="PF04055">
    <property type="entry name" value="Radical_SAM"/>
    <property type="match status" value="1"/>
</dbReference>
<dbReference type="SFLD" id="SFLDS00029">
    <property type="entry name" value="Radical_SAM"/>
    <property type="match status" value="1"/>
</dbReference>
<dbReference type="KEGG" id="agv:OJF2_08820"/>
<evidence type="ECO:0000259" key="6">
    <source>
        <dbReference type="PROSITE" id="PS51918"/>
    </source>
</evidence>
<dbReference type="Proteomes" id="UP000324233">
    <property type="component" value="Chromosome"/>
</dbReference>
<dbReference type="AlphaFoldDB" id="A0A5B9VVZ6"/>
<dbReference type="RefSeq" id="WP_148591571.1">
    <property type="nucleotide sequence ID" value="NZ_CP042997.1"/>
</dbReference>
<keyword evidence="5" id="KW-0411">Iron-sulfur</keyword>
<keyword evidence="3" id="KW-0479">Metal-binding</keyword>
<dbReference type="GO" id="GO:0051536">
    <property type="term" value="F:iron-sulfur cluster binding"/>
    <property type="evidence" value="ECO:0007669"/>
    <property type="project" value="UniProtKB-KW"/>
</dbReference>